<sequence>MSRRIVAELGDGLFATEDKPSIVQHYRGAGGTGPCDGDFDAATTTVREKDILERLTCGADPGRYIEAAQSYIDPGFDRLVMQVAGPGPDGPIDFYQRELDARIRQLKPNNARA</sequence>
<dbReference type="eggNOG" id="COG2141">
    <property type="taxonomic scope" value="Bacteria"/>
</dbReference>
<gene>
    <name evidence="1" type="ORF">SFUL_6648</name>
</gene>
<accession>N0D617</accession>
<reference evidence="1 2" key="1">
    <citation type="submission" date="2013-04" db="EMBL/GenBank/DDBJ databases">
        <title>Complete genome sequence of Streptomyces fulvissimus.</title>
        <authorList>
            <person name="Myronovskyi M."/>
            <person name="Tokovenko B."/>
            <person name="Manderscheid N."/>
            <person name="Petzke L."/>
            <person name="Luzhetskyy A."/>
        </authorList>
    </citation>
    <scope>NUCLEOTIDE SEQUENCE [LARGE SCALE GENOMIC DNA]</scope>
    <source>
        <strain evidence="1 2">DSM 40593</strain>
    </source>
</reference>
<proteinExistence type="predicted"/>
<organism evidence="1 2">
    <name type="scientific">Streptomyces microflavus DSM 40593</name>
    <dbReference type="NCBI Taxonomy" id="1303692"/>
    <lineage>
        <taxon>Bacteria</taxon>
        <taxon>Bacillati</taxon>
        <taxon>Actinomycetota</taxon>
        <taxon>Actinomycetes</taxon>
        <taxon>Kitasatosporales</taxon>
        <taxon>Streptomycetaceae</taxon>
        <taxon>Streptomyces</taxon>
    </lineage>
</organism>
<dbReference type="HOGENOM" id="CLU_2132123_0_0_11"/>
<dbReference type="PATRIC" id="fig|1303692.3.peg.6693"/>
<evidence type="ECO:0000313" key="1">
    <source>
        <dbReference type="EMBL" id="AGK81528.1"/>
    </source>
</evidence>
<dbReference type="Proteomes" id="UP000013304">
    <property type="component" value="Chromosome"/>
</dbReference>
<protein>
    <submittedName>
        <fullName evidence="1">F420-dependent oxidoreductase, G6PDH family</fullName>
    </submittedName>
</protein>
<dbReference type="EMBL" id="CP005080">
    <property type="protein sequence ID" value="AGK81528.1"/>
    <property type="molecule type" value="Genomic_DNA"/>
</dbReference>
<evidence type="ECO:0000313" key="2">
    <source>
        <dbReference type="Proteomes" id="UP000013304"/>
    </source>
</evidence>
<dbReference type="AlphaFoldDB" id="N0D617"/>
<name>N0D617_STRMI</name>
<dbReference type="KEGG" id="sfi:SFUL_6648"/>